<proteinExistence type="predicted"/>
<keyword evidence="4" id="KW-1185">Reference proteome</keyword>
<gene>
    <name evidence="3" type="ORF">PUN32_13760</name>
</gene>
<feature type="compositionally biased region" description="Low complexity" evidence="1">
    <location>
        <begin position="204"/>
        <end position="225"/>
    </location>
</feature>
<name>A0ABT5V327_9VIBR</name>
<feature type="transmembrane region" description="Helical" evidence="2">
    <location>
        <begin position="133"/>
        <end position="154"/>
    </location>
</feature>
<evidence type="ECO:0000256" key="1">
    <source>
        <dbReference type="SAM" id="MobiDB-lite"/>
    </source>
</evidence>
<sequence>MNNDNDLIQRSVDEQKRAIEIYDKFRDELLKRQLSNTENYDKSILTLSSAGLAISLTFLTTIVPMSHAAYLWLIKVSWFCFLFSIFCSLLAYLVSNAAITKQMSIAENYYVNKISSAFNQRNWLSVLNDCLNYVVGVLFSIAILAVVLFVTLNLRQEETTMSKQQDNKSSVRLDSAKIPLMQSVPTGDISINSAQVPTMQAAPSTSSSVQQTTQSGQGQSQQTRD</sequence>
<feature type="transmembrane region" description="Helical" evidence="2">
    <location>
        <begin position="44"/>
        <end position="63"/>
    </location>
</feature>
<keyword evidence="2" id="KW-0812">Transmembrane</keyword>
<organism evidence="3 4">
    <name type="scientific">Vibrio chanodichtyis</name>
    <dbReference type="NCBI Taxonomy" id="3027932"/>
    <lineage>
        <taxon>Bacteria</taxon>
        <taxon>Pseudomonadati</taxon>
        <taxon>Pseudomonadota</taxon>
        <taxon>Gammaproteobacteria</taxon>
        <taxon>Vibrionales</taxon>
        <taxon>Vibrionaceae</taxon>
        <taxon>Vibrio</taxon>
    </lineage>
</organism>
<keyword evidence="2" id="KW-0472">Membrane</keyword>
<evidence type="ECO:0000256" key="2">
    <source>
        <dbReference type="SAM" id="Phobius"/>
    </source>
</evidence>
<comment type="caution">
    <text evidence="3">The sequence shown here is derived from an EMBL/GenBank/DDBJ whole genome shotgun (WGS) entry which is preliminary data.</text>
</comment>
<dbReference type="Proteomes" id="UP001216189">
    <property type="component" value="Unassembled WGS sequence"/>
</dbReference>
<dbReference type="RefSeq" id="WP_274723702.1">
    <property type="nucleotide sequence ID" value="NZ_JARBFT010000027.1"/>
</dbReference>
<feature type="transmembrane region" description="Helical" evidence="2">
    <location>
        <begin position="70"/>
        <end position="94"/>
    </location>
</feature>
<reference evidence="3 4" key="1">
    <citation type="submission" date="2023-02" db="EMBL/GenBank/DDBJ databases">
        <title>Vibrio intestini sp. nov., a close relative of Vibrio cholerae isolated from the intestine of Healthy Culter dabryi.</title>
        <authorList>
            <person name="Wu N."/>
        </authorList>
    </citation>
    <scope>NUCLEOTIDE SEQUENCE [LARGE SCALE GENOMIC DNA]</scope>
    <source>
        <strain evidence="3 4">DSL-7</strain>
    </source>
</reference>
<keyword evidence="2" id="KW-1133">Transmembrane helix</keyword>
<accession>A0ABT5V327</accession>
<protein>
    <submittedName>
        <fullName evidence="3">Uncharacterized protein</fullName>
    </submittedName>
</protein>
<dbReference type="EMBL" id="JARBFT010000027">
    <property type="protein sequence ID" value="MDE1516056.1"/>
    <property type="molecule type" value="Genomic_DNA"/>
</dbReference>
<evidence type="ECO:0000313" key="3">
    <source>
        <dbReference type="EMBL" id="MDE1516056.1"/>
    </source>
</evidence>
<evidence type="ECO:0000313" key="4">
    <source>
        <dbReference type="Proteomes" id="UP001216189"/>
    </source>
</evidence>
<feature type="region of interest" description="Disordered" evidence="1">
    <location>
        <begin position="195"/>
        <end position="225"/>
    </location>
</feature>